<dbReference type="InterPro" id="IPR036097">
    <property type="entry name" value="HisK_dim/P_sf"/>
</dbReference>
<proteinExistence type="predicted"/>
<dbReference type="InterPro" id="IPR003594">
    <property type="entry name" value="HATPase_dom"/>
</dbReference>
<dbReference type="Proteomes" id="UP000315751">
    <property type="component" value="Unassembled WGS sequence"/>
</dbReference>
<comment type="catalytic activity">
    <reaction evidence="1">
        <text>ATP + protein L-histidine = ADP + protein N-phospho-L-histidine.</text>
        <dbReference type="EC" id="2.7.13.3"/>
    </reaction>
</comment>
<sequence>MAALFPSEVDHRSGGIVLSRQFLFLFLPIAVLLLAGALLIAQARVKAEMDRMVMADAGGVDLGAGRLRDRLEEPQRDLRSLATEVATRAAVDAPTAAALAQLTGELTTLLRRDPRYDGAAWVDQSGKERVRACRAGSGPDPVAVPPERLADLSGDALFVRTVNGLPGAIQIIGPDGGPTGRATGRALRLATPVAAADGTGRGAMILGVSKTYLFQDLMAPPGGAWPMVLDHSGNWLFGGSETDRWDLVVSRQSLANAYPKVWTRMTAAPNGRLVDASGIWTWRLVRLGSVGLAAEDPGDARWLVVTHRTAADVAGARAAIWEQVMGVTAPLLGLFALLSWFAAAHTRAREQAARAALAAEVAEREGRRRVAELEQAHRASAMLAAIVTSSDDAIVSKTVEGRVTSWNPGAERLFGYTAEEMVGQFVTAIFPADRLEEETAILDRVRQGETVGHFDTVRRHKDGHLVDISVAVSPIRDTAGRIIGASKIARDITERKRAVDQMAEYRRTLEMQVAERTQEIVAANSQLEAALRQANAANDAKSRFVANMSHELRTPMNAVLGFLALVLERDLPPEIRRQLLMAHRAAQALLALMNDLLDLSRLQSGSLVLEPVLFDLHGQMRACLGQVGEKAREKGLTLALDYGLGSDQAHIGDPARVRQIVLKLLDNAIKFTQSGDVRLSVRAGPKPGLVELAVTDTGIGMTADQVDRIVDPFFQADSRPTRRFNGLGLGVSICKELAELMGGAIAVESRPGQGSTFRVRLWLPSAPGGLSSAAGSASPVEGTAAPRHFTVLLVDDVVENLELAQLHLKERGHAVVTARDGEEAVALSRDRRFDIILMDVQMPRCCGKEATRRIRQGTGACDPSVPIIGLSADESLGERQACLDAGMTAYVTKPVDYDALADLMQRLVSGGAAAAPAVPAPSPAVQPAQGAVLQVGAASPDARRALSALRHALESDDVERIEPALHNLRETGLAGRQMRTLERLVHEFEFEQARAMVAGLDEALAARGALPVAVDQGLSAHG</sequence>
<dbReference type="SMART" id="SM00091">
    <property type="entry name" value="PAS"/>
    <property type="match status" value="1"/>
</dbReference>
<dbReference type="SMART" id="SM00387">
    <property type="entry name" value="HATPase_c"/>
    <property type="match status" value="1"/>
</dbReference>
<feature type="domain" description="Histidine kinase" evidence="16">
    <location>
        <begin position="547"/>
        <end position="765"/>
    </location>
</feature>
<name>A0A560HFJ3_9PROT</name>
<dbReference type="CDD" id="cd00130">
    <property type="entry name" value="PAS"/>
    <property type="match status" value="1"/>
</dbReference>
<dbReference type="AlphaFoldDB" id="A0A560HFJ3"/>
<feature type="modified residue" description="4-aspartylphosphate" evidence="13">
    <location>
        <position position="839"/>
    </location>
</feature>
<dbReference type="EC" id="2.7.13.3" evidence="3"/>
<dbReference type="CDD" id="cd16922">
    <property type="entry name" value="HATPase_EvgS-ArcB-TorS-like"/>
    <property type="match status" value="1"/>
</dbReference>
<evidence type="ECO:0000256" key="3">
    <source>
        <dbReference type="ARBA" id="ARBA00012438"/>
    </source>
</evidence>
<evidence type="ECO:0000259" key="18">
    <source>
        <dbReference type="PROSITE" id="PS50112"/>
    </source>
</evidence>
<dbReference type="Pfam" id="PF00072">
    <property type="entry name" value="Response_reg"/>
    <property type="match status" value="1"/>
</dbReference>
<evidence type="ECO:0000259" key="17">
    <source>
        <dbReference type="PROSITE" id="PS50110"/>
    </source>
</evidence>
<evidence type="ECO:0000256" key="7">
    <source>
        <dbReference type="ARBA" id="ARBA00022692"/>
    </source>
</evidence>
<feature type="domain" description="PAC" evidence="19">
    <location>
        <begin position="450"/>
        <end position="504"/>
    </location>
</feature>
<dbReference type="InterPro" id="IPR001789">
    <property type="entry name" value="Sig_transdc_resp-reg_receiver"/>
</dbReference>
<evidence type="ECO:0000256" key="15">
    <source>
        <dbReference type="SAM" id="Phobius"/>
    </source>
</evidence>
<dbReference type="InterPro" id="IPR000700">
    <property type="entry name" value="PAS-assoc_C"/>
</dbReference>
<keyword evidence="14" id="KW-0175">Coiled coil</keyword>
<feature type="domain" description="PAS" evidence="18">
    <location>
        <begin position="379"/>
        <end position="449"/>
    </location>
</feature>
<evidence type="ECO:0000313" key="21">
    <source>
        <dbReference type="Proteomes" id="UP000315751"/>
    </source>
</evidence>
<dbReference type="SUPFAM" id="SSF103190">
    <property type="entry name" value="Sensory domain-like"/>
    <property type="match status" value="2"/>
</dbReference>
<evidence type="ECO:0000259" key="19">
    <source>
        <dbReference type="PROSITE" id="PS50113"/>
    </source>
</evidence>
<dbReference type="Gene3D" id="3.30.450.20">
    <property type="entry name" value="PAS domain"/>
    <property type="match status" value="3"/>
</dbReference>
<gene>
    <name evidence="20" type="ORF">FBZ90_102148</name>
</gene>
<feature type="domain" description="Response regulatory" evidence="17">
    <location>
        <begin position="790"/>
        <end position="908"/>
    </location>
</feature>
<dbReference type="InterPro" id="IPR013767">
    <property type="entry name" value="PAS_fold"/>
</dbReference>
<dbReference type="InterPro" id="IPR000014">
    <property type="entry name" value="PAS"/>
</dbReference>
<dbReference type="InterPro" id="IPR003661">
    <property type="entry name" value="HisK_dim/P_dom"/>
</dbReference>
<keyword evidence="6" id="KW-0808">Transferase</keyword>
<keyword evidence="4" id="KW-1003">Cell membrane</keyword>
<accession>A0A560HFJ3</accession>
<dbReference type="InterPro" id="IPR011006">
    <property type="entry name" value="CheY-like_superfamily"/>
</dbReference>
<evidence type="ECO:0000256" key="10">
    <source>
        <dbReference type="ARBA" id="ARBA00022840"/>
    </source>
</evidence>
<dbReference type="GO" id="GO:0005524">
    <property type="term" value="F:ATP binding"/>
    <property type="evidence" value="ECO:0007669"/>
    <property type="project" value="UniProtKB-KW"/>
</dbReference>
<dbReference type="InterPro" id="IPR036890">
    <property type="entry name" value="HATPase_C_sf"/>
</dbReference>
<dbReference type="PROSITE" id="PS50109">
    <property type="entry name" value="HIS_KIN"/>
    <property type="match status" value="1"/>
</dbReference>
<dbReference type="RefSeq" id="WP_145729615.1">
    <property type="nucleotide sequence ID" value="NZ_VITR01000002.1"/>
</dbReference>
<dbReference type="GO" id="GO:0006355">
    <property type="term" value="P:regulation of DNA-templated transcription"/>
    <property type="evidence" value="ECO:0007669"/>
    <property type="project" value="InterPro"/>
</dbReference>
<organism evidence="20 21">
    <name type="scientific">Nitrospirillum amazonense</name>
    <dbReference type="NCBI Taxonomy" id="28077"/>
    <lineage>
        <taxon>Bacteria</taxon>
        <taxon>Pseudomonadati</taxon>
        <taxon>Pseudomonadota</taxon>
        <taxon>Alphaproteobacteria</taxon>
        <taxon>Rhodospirillales</taxon>
        <taxon>Azospirillaceae</taxon>
        <taxon>Nitrospirillum</taxon>
    </lineage>
</organism>
<dbReference type="PRINTS" id="PR00344">
    <property type="entry name" value="BCTRLSENSOR"/>
</dbReference>
<dbReference type="PROSITE" id="PS50113">
    <property type="entry name" value="PAC"/>
    <property type="match status" value="1"/>
</dbReference>
<evidence type="ECO:0000256" key="5">
    <source>
        <dbReference type="ARBA" id="ARBA00022553"/>
    </source>
</evidence>
<dbReference type="SUPFAM" id="SSF55874">
    <property type="entry name" value="ATPase domain of HSP90 chaperone/DNA topoisomerase II/histidine kinase"/>
    <property type="match status" value="1"/>
</dbReference>
<evidence type="ECO:0000256" key="9">
    <source>
        <dbReference type="ARBA" id="ARBA00022777"/>
    </source>
</evidence>
<keyword evidence="15" id="KW-0472">Membrane</keyword>
<dbReference type="CDD" id="cd00082">
    <property type="entry name" value="HisKA"/>
    <property type="match status" value="1"/>
</dbReference>
<evidence type="ECO:0000256" key="8">
    <source>
        <dbReference type="ARBA" id="ARBA00022741"/>
    </source>
</evidence>
<dbReference type="SUPFAM" id="SSF55785">
    <property type="entry name" value="PYP-like sensor domain (PAS domain)"/>
    <property type="match status" value="1"/>
</dbReference>
<keyword evidence="5 13" id="KW-0597">Phosphoprotein</keyword>
<dbReference type="EMBL" id="VITR01000002">
    <property type="protein sequence ID" value="TWB45193.1"/>
    <property type="molecule type" value="Genomic_DNA"/>
</dbReference>
<evidence type="ECO:0000256" key="2">
    <source>
        <dbReference type="ARBA" id="ARBA00004651"/>
    </source>
</evidence>
<feature type="coiled-coil region" evidence="14">
    <location>
        <begin position="513"/>
        <end position="540"/>
    </location>
</feature>
<dbReference type="PROSITE" id="PS50112">
    <property type="entry name" value="PAS"/>
    <property type="match status" value="1"/>
</dbReference>
<dbReference type="InterPro" id="IPR001610">
    <property type="entry name" value="PAC"/>
</dbReference>
<dbReference type="GO" id="GO:0000155">
    <property type="term" value="F:phosphorelay sensor kinase activity"/>
    <property type="evidence" value="ECO:0007669"/>
    <property type="project" value="InterPro"/>
</dbReference>
<dbReference type="OrthoDB" id="9801651at2"/>
<evidence type="ECO:0000256" key="4">
    <source>
        <dbReference type="ARBA" id="ARBA00022475"/>
    </source>
</evidence>
<evidence type="ECO:0000256" key="11">
    <source>
        <dbReference type="ARBA" id="ARBA00022989"/>
    </source>
</evidence>
<dbReference type="InterPro" id="IPR005467">
    <property type="entry name" value="His_kinase_dom"/>
</dbReference>
<reference evidence="20 21" key="1">
    <citation type="submission" date="2019-06" db="EMBL/GenBank/DDBJ databases">
        <title>Genomic Encyclopedia of Type Strains, Phase IV (KMG-V): Genome sequencing to study the core and pangenomes of soil and plant-associated prokaryotes.</title>
        <authorList>
            <person name="Whitman W."/>
        </authorList>
    </citation>
    <scope>NUCLEOTIDE SEQUENCE [LARGE SCALE GENOMIC DNA]</scope>
    <source>
        <strain evidence="20 21">BR 11622</strain>
    </source>
</reference>
<dbReference type="SMART" id="SM00388">
    <property type="entry name" value="HisKA"/>
    <property type="match status" value="1"/>
</dbReference>
<keyword evidence="9" id="KW-0418">Kinase</keyword>
<keyword evidence="12" id="KW-0902">Two-component regulatory system</keyword>
<comment type="subcellular location">
    <subcellularLocation>
        <location evidence="2">Cell membrane</location>
        <topology evidence="2">Multi-pass membrane protein</topology>
    </subcellularLocation>
</comment>
<keyword evidence="10" id="KW-0067">ATP-binding</keyword>
<keyword evidence="8" id="KW-0547">Nucleotide-binding</keyword>
<dbReference type="SMART" id="SM00448">
    <property type="entry name" value="REC"/>
    <property type="match status" value="1"/>
</dbReference>
<dbReference type="SUPFAM" id="SSF52172">
    <property type="entry name" value="CheY-like"/>
    <property type="match status" value="1"/>
</dbReference>
<dbReference type="InterPro" id="IPR004358">
    <property type="entry name" value="Sig_transdc_His_kin-like_C"/>
</dbReference>
<evidence type="ECO:0000256" key="14">
    <source>
        <dbReference type="SAM" id="Coils"/>
    </source>
</evidence>
<evidence type="ECO:0000256" key="12">
    <source>
        <dbReference type="ARBA" id="ARBA00023012"/>
    </source>
</evidence>
<evidence type="ECO:0000259" key="16">
    <source>
        <dbReference type="PROSITE" id="PS50109"/>
    </source>
</evidence>
<dbReference type="Pfam" id="PF00512">
    <property type="entry name" value="HisKA"/>
    <property type="match status" value="1"/>
</dbReference>
<dbReference type="SUPFAM" id="SSF47384">
    <property type="entry name" value="Homodimeric domain of signal transducing histidine kinase"/>
    <property type="match status" value="1"/>
</dbReference>
<keyword evidence="7 15" id="KW-0812">Transmembrane</keyword>
<dbReference type="SMART" id="SM00086">
    <property type="entry name" value="PAC"/>
    <property type="match status" value="1"/>
</dbReference>
<evidence type="ECO:0000256" key="1">
    <source>
        <dbReference type="ARBA" id="ARBA00000085"/>
    </source>
</evidence>
<dbReference type="InterPro" id="IPR029151">
    <property type="entry name" value="Sensor-like_sf"/>
</dbReference>
<dbReference type="CDD" id="cd17546">
    <property type="entry name" value="REC_hyHK_CKI1_RcsC-like"/>
    <property type="match status" value="1"/>
</dbReference>
<dbReference type="Gene3D" id="3.40.50.2300">
    <property type="match status" value="1"/>
</dbReference>
<feature type="transmembrane region" description="Helical" evidence="15">
    <location>
        <begin position="22"/>
        <end position="41"/>
    </location>
</feature>
<dbReference type="FunFam" id="3.30.565.10:FF:000010">
    <property type="entry name" value="Sensor histidine kinase RcsC"/>
    <property type="match status" value="1"/>
</dbReference>
<dbReference type="GO" id="GO:0005886">
    <property type="term" value="C:plasma membrane"/>
    <property type="evidence" value="ECO:0007669"/>
    <property type="project" value="UniProtKB-SubCell"/>
</dbReference>
<dbReference type="Gene3D" id="1.10.287.130">
    <property type="match status" value="1"/>
</dbReference>
<dbReference type="Pfam" id="PF00989">
    <property type="entry name" value="PAS"/>
    <property type="match status" value="1"/>
</dbReference>
<dbReference type="InterPro" id="IPR035965">
    <property type="entry name" value="PAS-like_dom_sf"/>
</dbReference>
<dbReference type="Gene3D" id="3.30.565.10">
    <property type="entry name" value="Histidine kinase-like ATPase, C-terminal domain"/>
    <property type="match status" value="1"/>
</dbReference>
<evidence type="ECO:0000256" key="13">
    <source>
        <dbReference type="PROSITE-ProRule" id="PRU00169"/>
    </source>
</evidence>
<dbReference type="Pfam" id="PF02518">
    <property type="entry name" value="HATPase_c"/>
    <property type="match status" value="1"/>
</dbReference>
<keyword evidence="11 15" id="KW-1133">Transmembrane helix</keyword>
<dbReference type="PANTHER" id="PTHR43047">
    <property type="entry name" value="TWO-COMPONENT HISTIDINE PROTEIN KINASE"/>
    <property type="match status" value="1"/>
</dbReference>
<dbReference type="PROSITE" id="PS50110">
    <property type="entry name" value="RESPONSE_REGULATORY"/>
    <property type="match status" value="1"/>
</dbReference>
<protein>
    <recommendedName>
        <fullName evidence="3">histidine kinase</fullName>
        <ecNumber evidence="3">2.7.13.3</ecNumber>
    </recommendedName>
</protein>
<keyword evidence="21" id="KW-1185">Reference proteome</keyword>
<evidence type="ECO:0000313" key="20">
    <source>
        <dbReference type="EMBL" id="TWB45193.1"/>
    </source>
</evidence>
<comment type="caution">
    <text evidence="20">The sequence shown here is derived from an EMBL/GenBank/DDBJ whole genome shotgun (WGS) entry which is preliminary data.</text>
</comment>
<evidence type="ECO:0000256" key="6">
    <source>
        <dbReference type="ARBA" id="ARBA00022679"/>
    </source>
</evidence>
<dbReference type="NCBIfam" id="TIGR00229">
    <property type="entry name" value="sensory_box"/>
    <property type="match status" value="1"/>
</dbReference>